<organism evidence="6 7">
    <name type="scientific">Genlisea aurea</name>
    <dbReference type="NCBI Taxonomy" id="192259"/>
    <lineage>
        <taxon>Eukaryota</taxon>
        <taxon>Viridiplantae</taxon>
        <taxon>Streptophyta</taxon>
        <taxon>Embryophyta</taxon>
        <taxon>Tracheophyta</taxon>
        <taxon>Spermatophyta</taxon>
        <taxon>Magnoliopsida</taxon>
        <taxon>eudicotyledons</taxon>
        <taxon>Gunneridae</taxon>
        <taxon>Pentapetalae</taxon>
        <taxon>asterids</taxon>
        <taxon>lamiids</taxon>
        <taxon>Lamiales</taxon>
        <taxon>Lentibulariaceae</taxon>
        <taxon>Genlisea</taxon>
    </lineage>
</organism>
<feature type="compositionally biased region" description="Polar residues" evidence="4">
    <location>
        <begin position="114"/>
        <end position="123"/>
    </location>
</feature>
<dbReference type="PANTHER" id="PTHR46214:SF8">
    <property type="entry name" value="RING_FYVE_PHD ZINC FINGER SUPERFAMILY PROTEIN"/>
    <property type="match status" value="1"/>
</dbReference>
<evidence type="ECO:0000256" key="3">
    <source>
        <dbReference type="ARBA" id="ARBA00022833"/>
    </source>
</evidence>
<dbReference type="PANTHER" id="PTHR46214">
    <property type="entry name" value="ZINC FINGER, RING-CH-TYPE"/>
    <property type="match status" value="1"/>
</dbReference>
<name>S8C698_9LAMI</name>
<dbReference type="InterPro" id="IPR011016">
    <property type="entry name" value="Znf_RING-CH"/>
</dbReference>
<dbReference type="SMART" id="SM00744">
    <property type="entry name" value="RINGv"/>
    <property type="match status" value="1"/>
</dbReference>
<keyword evidence="2" id="KW-0863">Zinc-finger</keyword>
<comment type="caution">
    <text evidence="6">The sequence shown here is derived from an EMBL/GenBank/DDBJ whole genome shotgun (WGS) entry which is preliminary data.</text>
</comment>
<keyword evidence="7" id="KW-1185">Reference proteome</keyword>
<dbReference type="Proteomes" id="UP000015453">
    <property type="component" value="Unassembled WGS sequence"/>
</dbReference>
<feature type="compositionally biased region" description="Basic and acidic residues" evidence="4">
    <location>
        <begin position="31"/>
        <end position="43"/>
    </location>
</feature>
<dbReference type="Gene3D" id="3.30.40.10">
    <property type="entry name" value="Zinc/RING finger domain, C3HC4 (zinc finger)"/>
    <property type="match status" value="1"/>
</dbReference>
<feature type="domain" description="RING-CH-type" evidence="5">
    <location>
        <begin position="46"/>
        <end position="95"/>
    </location>
</feature>
<evidence type="ECO:0000259" key="5">
    <source>
        <dbReference type="SMART" id="SM00744"/>
    </source>
</evidence>
<feature type="compositionally biased region" description="Basic and acidic residues" evidence="4">
    <location>
        <begin position="94"/>
        <end position="103"/>
    </location>
</feature>
<accession>S8C698</accession>
<evidence type="ECO:0000256" key="1">
    <source>
        <dbReference type="ARBA" id="ARBA00022723"/>
    </source>
</evidence>
<evidence type="ECO:0000313" key="6">
    <source>
        <dbReference type="EMBL" id="EPS62284.1"/>
    </source>
</evidence>
<feature type="region of interest" description="Disordered" evidence="4">
    <location>
        <begin position="1"/>
        <end position="43"/>
    </location>
</feature>
<dbReference type="AlphaFoldDB" id="S8C698"/>
<protein>
    <recommendedName>
        <fullName evidence="5">RING-CH-type domain-containing protein</fullName>
    </recommendedName>
</protein>
<dbReference type="GO" id="GO:0008270">
    <property type="term" value="F:zinc ion binding"/>
    <property type="evidence" value="ECO:0007669"/>
    <property type="project" value="UniProtKB-KW"/>
</dbReference>
<keyword evidence="3" id="KW-0862">Zinc</keyword>
<evidence type="ECO:0000256" key="4">
    <source>
        <dbReference type="SAM" id="MobiDB-lite"/>
    </source>
</evidence>
<gene>
    <name evidence="6" type="ORF">M569_12508</name>
</gene>
<proteinExistence type="predicted"/>
<dbReference type="EMBL" id="AUSU01006253">
    <property type="protein sequence ID" value="EPS62284.1"/>
    <property type="molecule type" value="Genomic_DNA"/>
</dbReference>
<reference evidence="6 7" key="1">
    <citation type="journal article" date="2013" name="BMC Genomics">
        <title>The miniature genome of a carnivorous plant Genlisea aurea contains a low number of genes and short non-coding sequences.</title>
        <authorList>
            <person name="Leushkin E.V."/>
            <person name="Sutormin R.A."/>
            <person name="Nabieva E.R."/>
            <person name="Penin A.A."/>
            <person name="Kondrashov A.S."/>
            <person name="Logacheva M.D."/>
        </authorList>
    </citation>
    <scope>NUCLEOTIDE SEQUENCE [LARGE SCALE GENOMIC DNA]</scope>
</reference>
<evidence type="ECO:0000256" key="2">
    <source>
        <dbReference type="ARBA" id="ARBA00022771"/>
    </source>
</evidence>
<feature type="region of interest" description="Disordered" evidence="4">
    <location>
        <begin position="94"/>
        <end position="123"/>
    </location>
</feature>
<sequence>MRAGYGLLGSEQIRSDSMDQSGVDLEAPSTKGEESDAGEEGRSRSVCRICHLDGKDSDESAAEELEEIGCGCRGELGIAHAKCSEAWFRNVRNLRGDGEERRSPVRKPGVDGRSVSSSESQQR</sequence>
<dbReference type="Pfam" id="PF12906">
    <property type="entry name" value="RINGv"/>
    <property type="match status" value="1"/>
</dbReference>
<evidence type="ECO:0000313" key="7">
    <source>
        <dbReference type="Proteomes" id="UP000015453"/>
    </source>
</evidence>
<keyword evidence="1" id="KW-0479">Metal-binding</keyword>
<dbReference type="InterPro" id="IPR013083">
    <property type="entry name" value="Znf_RING/FYVE/PHD"/>
</dbReference>
<dbReference type="SUPFAM" id="SSF57850">
    <property type="entry name" value="RING/U-box"/>
    <property type="match status" value="1"/>
</dbReference>
<dbReference type="OrthoDB" id="1734943at2759"/>